<evidence type="ECO:0000313" key="1">
    <source>
        <dbReference type="EMBL" id="MBI6634001.1"/>
    </source>
</evidence>
<sequence>MNEVIFVPAGEFLTFSCPVDAGDSMGVRMEFPDDLTDENQTETKAPESSFLVDYEVAGEDSHIECVILKFSNFGGGFGQSLIRPINIATSQNQKNIYFFASVQKLGKMKRVEFQFTIDRAAV</sequence>
<evidence type="ECO:0000313" key="2">
    <source>
        <dbReference type="Proteomes" id="UP000607562"/>
    </source>
</evidence>
<reference evidence="1 2" key="1">
    <citation type="submission" date="2020-12" db="EMBL/GenBank/DDBJ databases">
        <title>Comparative genomic insights into the epidemiology and virulence of plant pathogenic Pseudomonads from Turkey.</title>
        <authorList>
            <person name="Dillon M."/>
            <person name="Ruiz-Bedoya T."/>
            <person name="Bendalovic-Torma C."/>
            <person name="Guttman K.M."/>
            <person name="Kwak H."/>
            <person name="Middleton M.A."/>
            <person name="Wang P.W."/>
            <person name="Horuz S."/>
            <person name="Aysan Y."/>
            <person name="Guttman D.S."/>
        </authorList>
    </citation>
    <scope>NUCLEOTIDE SEQUENCE [LARGE SCALE GENOMIC DNA]</scope>
    <source>
        <strain evidence="1 2">Marul_2_1</strain>
    </source>
</reference>
<name>A0ABS0V128_9PSED</name>
<keyword evidence="2" id="KW-1185">Reference proteome</keyword>
<dbReference type="RefSeq" id="WP_198707803.1">
    <property type="nucleotide sequence ID" value="NZ_JAEILM010000044.1"/>
</dbReference>
<dbReference type="Proteomes" id="UP000607562">
    <property type="component" value="Unassembled WGS sequence"/>
</dbReference>
<proteinExistence type="predicted"/>
<dbReference type="EMBL" id="JAEILM010000044">
    <property type="protein sequence ID" value="MBI6634001.1"/>
    <property type="molecule type" value="Genomic_DNA"/>
</dbReference>
<organism evidence="1 2">
    <name type="scientific">Pseudomonas paralactis</name>
    <dbReference type="NCBI Taxonomy" id="1615673"/>
    <lineage>
        <taxon>Bacteria</taxon>
        <taxon>Pseudomonadati</taxon>
        <taxon>Pseudomonadota</taxon>
        <taxon>Gammaproteobacteria</taxon>
        <taxon>Pseudomonadales</taxon>
        <taxon>Pseudomonadaceae</taxon>
        <taxon>Pseudomonas</taxon>
    </lineage>
</organism>
<accession>A0ABS0V128</accession>
<comment type="caution">
    <text evidence="1">The sequence shown here is derived from an EMBL/GenBank/DDBJ whole genome shotgun (WGS) entry which is preliminary data.</text>
</comment>
<protein>
    <submittedName>
        <fullName evidence="1">Uncharacterized protein</fullName>
    </submittedName>
</protein>
<gene>
    <name evidence="1" type="ORF">YA0871_15150</name>
</gene>